<protein>
    <submittedName>
        <fullName evidence="3">Integrating conjugative element protein, PFL_4704 family</fullName>
    </submittedName>
</protein>
<proteinExistence type="predicted"/>
<evidence type="ECO:0000256" key="2">
    <source>
        <dbReference type="SAM" id="SignalP"/>
    </source>
</evidence>
<feature type="chain" id="PRO_5017077952" evidence="2">
    <location>
        <begin position="20"/>
        <end position="281"/>
    </location>
</feature>
<name>A0A380MIN4_9GAMM</name>
<dbReference type="OrthoDB" id="7064293at2"/>
<evidence type="ECO:0000256" key="1">
    <source>
        <dbReference type="SAM" id="MobiDB-lite"/>
    </source>
</evidence>
<keyword evidence="2" id="KW-0732">Signal</keyword>
<dbReference type="AlphaFoldDB" id="A0A380MIN4"/>
<evidence type="ECO:0000313" key="3">
    <source>
        <dbReference type="EMBL" id="SUO90278.1"/>
    </source>
</evidence>
<sequence>MKKLQLFLLAALLPLQSLAREVVFDEKPLPLRLPIGKETIIKFPQAVAHISVLSEAADQSLNSFLTPEGVIYLTPDNPFEKARVVVEQINGKLIMLDITASDRGPFDGDTTIIEKVAEVTKPAPKAMAAPEKPKENPYKPDFLKDGEPKTLTASPTPSTPGYHQMVQFGFRHFVGPSRLIGPDLGSLVTVSKGEFNSIIRIDGARLSLKPLKQWEIQGHYLTVILVNNRSHKPYEFDPRAIRGRWVFAAALHPRLDSSGSQRDQTLWALISMLPFEQAIHR</sequence>
<gene>
    <name evidence="3" type="ORF">NCTC10717_00065</name>
</gene>
<dbReference type="Pfam" id="PF11920">
    <property type="entry name" value="DUF3438"/>
    <property type="match status" value="1"/>
</dbReference>
<dbReference type="Proteomes" id="UP000254575">
    <property type="component" value="Unassembled WGS sequence"/>
</dbReference>
<feature type="compositionally biased region" description="Basic and acidic residues" evidence="1">
    <location>
        <begin position="131"/>
        <end position="148"/>
    </location>
</feature>
<dbReference type="InterPro" id="IPR021844">
    <property type="entry name" value="Integr_conj_element_PFL4704"/>
</dbReference>
<reference evidence="3 4" key="1">
    <citation type="submission" date="2018-06" db="EMBL/GenBank/DDBJ databases">
        <authorList>
            <consortium name="Pathogen Informatics"/>
            <person name="Doyle S."/>
        </authorList>
    </citation>
    <scope>NUCLEOTIDE SEQUENCE [LARGE SCALE GENOMIC DNA]</scope>
    <source>
        <strain evidence="3 4">NCTC10717</strain>
    </source>
</reference>
<feature type="region of interest" description="Disordered" evidence="1">
    <location>
        <begin position="123"/>
        <end position="158"/>
    </location>
</feature>
<dbReference type="EMBL" id="UHIA01000002">
    <property type="protein sequence ID" value="SUO90278.1"/>
    <property type="molecule type" value="Genomic_DNA"/>
</dbReference>
<organism evidence="3 4">
    <name type="scientific">Suttonella indologenes</name>
    <dbReference type="NCBI Taxonomy" id="13276"/>
    <lineage>
        <taxon>Bacteria</taxon>
        <taxon>Pseudomonadati</taxon>
        <taxon>Pseudomonadota</taxon>
        <taxon>Gammaproteobacteria</taxon>
        <taxon>Cardiobacteriales</taxon>
        <taxon>Cardiobacteriaceae</taxon>
        <taxon>Suttonella</taxon>
    </lineage>
</organism>
<accession>A0A380MIN4</accession>
<feature type="signal peptide" evidence="2">
    <location>
        <begin position="1"/>
        <end position="19"/>
    </location>
</feature>
<keyword evidence="4" id="KW-1185">Reference proteome</keyword>
<dbReference type="RefSeq" id="WP_115217401.1">
    <property type="nucleotide sequence ID" value="NZ_UHIA01000002.1"/>
</dbReference>
<evidence type="ECO:0000313" key="4">
    <source>
        <dbReference type="Proteomes" id="UP000254575"/>
    </source>
</evidence>